<dbReference type="Gene3D" id="3.40.50.2000">
    <property type="entry name" value="Glycogen Phosphorylase B"/>
    <property type="match status" value="2"/>
</dbReference>
<dbReference type="CDD" id="cd03784">
    <property type="entry name" value="GT1_Gtf-like"/>
    <property type="match status" value="1"/>
</dbReference>
<evidence type="ECO:0000313" key="5">
    <source>
        <dbReference type="Proteomes" id="UP000248423"/>
    </source>
</evidence>
<dbReference type="OrthoDB" id="5835829at2759"/>
<name>A0A319ET41_ASPSB</name>
<dbReference type="GO" id="GO:0016758">
    <property type="term" value="F:hexosyltransferase activity"/>
    <property type="evidence" value="ECO:0007669"/>
    <property type="project" value="UniProtKB-ARBA"/>
</dbReference>
<evidence type="ECO:0000313" key="4">
    <source>
        <dbReference type="EMBL" id="PYI11085.1"/>
    </source>
</evidence>
<evidence type="ECO:0000259" key="3">
    <source>
        <dbReference type="Pfam" id="PF06722"/>
    </source>
</evidence>
<evidence type="ECO:0000256" key="1">
    <source>
        <dbReference type="ARBA" id="ARBA00022676"/>
    </source>
</evidence>
<dbReference type="InterPro" id="IPR050271">
    <property type="entry name" value="UDP-glycosyltransferase"/>
</dbReference>
<dbReference type="PANTHER" id="PTHR48043:SF145">
    <property type="entry name" value="FI06409P-RELATED"/>
    <property type="match status" value="1"/>
</dbReference>
<sequence length="483" mass="53475">MDGHKILMLTNSELGQATVCLSVAHEFLLRGYDVHVASFSTLRGQVDEMNARAGVLSDEAVAAATFHPVHGLPMMEAYMQRCSADGLPMHPPGFYGALDAFRSKFAQLVGCWGGPEYLRAYESIVAIIKKIQPAIITVDPLFGQAVDACRTLGREFIILSPNTFRDHVFQPWLATLWKFPFTGSGYPFPIPCRLFLLNIYLATQVVKTYRNSPIMKDLTRYRNDHGLSGPLPIFSGLRDSRVPFVLACTLDIDYPCSSTEQYTGCGPILRPFRPIAVESPELAAWLAKAPTVLINLGSHVVYDAENVRQCVEGIRILLDCRSDVQVLWKMKTLAKDNRILDDLVDVSFAERVRIESWLDVDPACILENGNVICMVHHGGANSYNEAVSAGVPHIVLPLWLDTYDFANRVEYHGIGVWGSKTSAPKTNGKELGEAFRRVLASAESETIRTKAQALQNTLPLTPGRVLACEKIIELVGNRAKKTQ</sequence>
<keyword evidence="5" id="KW-1185">Reference proteome</keyword>
<accession>A0A319ET41</accession>
<dbReference type="InterPro" id="IPR010610">
    <property type="entry name" value="EryCIII-like_C"/>
</dbReference>
<dbReference type="Pfam" id="PF06722">
    <property type="entry name" value="EryCIII-like_C"/>
    <property type="match status" value="1"/>
</dbReference>
<feature type="domain" description="Erythromycin biosynthesis protein CIII-like C-terminal" evidence="3">
    <location>
        <begin position="352"/>
        <end position="456"/>
    </location>
</feature>
<dbReference type="EMBL" id="KZ826319">
    <property type="protein sequence ID" value="PYI11085.1"/>
    <property type="molecule type" value="Genomic_DNA"/>
</dbReference>
<keyword evidence="1" id="KW-0328">Glycosyltransferase</keyword>
<dbReference type="GO" id="GO:0008194">
    <property type="term" value="F:UDP-glycosyltransferase activity"/>
    <property type="evidence" value="ECO:0007669"/>
    <property type="project" value="InterPro"/>
</dbReference>
<dbReference type="Proteomes" id="UP000248423">
    <property type="component" value="Unassembled WGS sequence"/>
</dbReference>
<dbReference type="PANTHER" id="PTHR48043">
    <property type="entry name" value="EG:EG0003.4 PROTEIN-RELATED"/>
    <property type="match status" value="1"/>
</dbReference>
<dbReference type="SUPFAM" id="SSF53756">
    <property type="entry name" value="UDP-Glycosyltransferase/glycogen phosphorylase"/>
    <property type="match status" value="1"/>
</dbReference>
<dbReference type="InterPro" id="IPR002213">
    <property type="entry name" value="UDP_glucos_trans"/>
</dbReference>
<proteinExistence type="predicted"/>
<reference evidence="4 5" key="1">
    <citation type="submission" date="2018-02" db="EMBL/GenBank/DDBJ databases">
        <title>The genomes of Aspergillus section Nigri reveals drivers in fungal speciation.</title>
        <authorList>
            <consortium name="DOE Joint Genome Institute"/>
            <person name="Vesth T.C."/>
            <person name="Nybo J."/>
            <person name="Theobald S."/>
            <person name="Brandl J."/>
            <person name="Frisvad J.C."/>
            <person name="Nielsen K.F."/>
            <person name="Lyhne E.K."/>
            <person name="Kogle M.E."/>
            <person name="Kuo A."/>
            <person name="Riley R."/>
            <person name="Clum A."/>
            <person name="Nolan M."/>
            <person name="Lipzen A."/>
            <person name="Salamov A."/>
            <person name="Henrissat B."/>
            <person name="Wiebenga A."/>
            <person name="De vries R.P."/>
            <person name="Grigoriev I.V."/>
            <person name="Mortensen U.H."/>
            <person name="Andersen M.R."/>
            <person name="Baker S.E."/>
        </authorList>
    </citation>
    <scope>NUCLEOTIDE SEQUENCE [LARGE SCALE GENOMIC DNA]</scope>
    <source>
        <strain evidence="4 5">CBS 121057</strain>
    </source>
</reference>
<gene>
    <name evidence="4" type="ORF">BO78DRAFT_304456</name>
</gene>
<protein>
    <submittedName>
        <fullName evidence="4">UDP-glucoronosyl and UDP-glucosyl transferase family protein</fullName>
    </submittedName>
</protein>
<dbReference type="VEuPathDB" id="FungiDB:BO78DRAFT_304456"/>
<dbReference type="STRING" id="1448318.A0A319ET41"/>
<dbReference type="AlphaFoldDB" id="A0A319ET41"/>
<evidence type="ECO:0000256" key="2">
    <source>
        <dbReference type="ARBA" id="ARBA00022679"/>
    </source>
</evidence>
<organism evidence="4 5">
    <name type="scientific">Aspergillus sclerotiicarbonarius (strain CBS 121057 / IBT 28362)</name>
    <dbReference type="NCBI Taxonomy" id="1448318"/>
    <lineage>
        <taxon>Eukaryota</taxon>
        <taxon>Fungi</taxon>
        <taxon>Dikarya</taxon>
        <taxon>Ascomycota</taxon>
        <taxon>Pezizomycotina</taxon>
        <taxon>Eurotiomycetes</taxon>
        <taxon>Eurotiomycetidae</taxon>
        <taxon>Eurotiales</taxon>
        <taxon>Aspergillaceae</taxon>
        <taxon>Aspergillus</taxon>
        <taxon>Aspergillus subgen. Circumdati</taxon>
    </lineage>
</organism>
<keyword evidence="2 4" id="KW-0808">Transferase</keyword>